<comment type="similarity">
    <text evidence="9">Belongs to the dethiobiotin synthetase family.</text>
</comment>
<dbReference type="HAMAP" id="MF_00336">
    <property type="entry name" value="BioD"/>
    <property type="match status" value="1"/>
</dbReference>
<name>A0A7W1XS69_9BACL</name>
<dbReference type="EMBL" id="JACEOL010000025">
    <property type="protein sequence ID" value="MBA4602175.1"/>
    <property type="molecule type" value="Genomic_DNA"/>
</dbReference>
<dbReference type="Gene3D" id="3.40.50.300">
    <property type="entry name" value="P-loop containing nucleotide triphosphate hydrolases"/>
    <property type="match status" value="1"/>
</dbReference>
<feature type="active site" evidence="9">
    <location>
        <position position="38"/>
    </location>
</feature>
<reference evidence="10 11" key="1">
    <citation type="submission" date="2020-07" db="EMBL/GenBank/DDBJ databases">
        <title>Thermoactinomyces phylogeny.</title>
        <authorList>
            <person name="Dunlap C."/>
        </authorList>
    </citation>
    <scope>NUCLEOTIDE SEQUENCE [LARGE SCALE GENOMIC DNA]</scope>
    <source>
        <strain evidence="10 11">AMNI-1</strain>
    </source>
</reference>
<evidence type="ECO:0000256" key="4">
    <source>
        <dbReference type="ARBA" id="ARBA00022741"/>
    </source>
</evidence>
<evidence type="ECO:0000313" key="11">
    <source>
        <dbReference type="Proteomes" id="UP000538292"/>
    </source>
</evidence>
<dbReference type="InterPro" id="IPR004472">
    <property type="entry name" value="DTB_synth_BioD"/>
</dbReference>
<dbReference type="GO" id="GO:0005524">
    <property type="term" value="F:ATP binding"/>
    <property type="evidence" value="ECO:0007669"/>
    <property type="project" value="UniProtKB-UniRule"/>
</dbReference>
<keyword evidence="3 9" id="KW-0479">Metal-binding</keyword>
<proteinExistence type="inferred from homology"/>
<keyword evidence="11" id="KW-1185">Reference proteome</keyword>
<keyword evidence="1 9" id="KW-0963">Cytoplasm</keyword>
<dbReference type="PANTHER" id="PTHR43210:SF2">
    <property type="entry name" value="ATP-DEPENDENT DETHIOBIOTIN SYNTHETASE BIOD 2"/>
    <property type="match status" value="1"/>
</dbReference>
<feature type="binding site" evidence="9">
    <location>
        <position position="52"/>
    </location>
    <ligand>
        <name>ATP</name>
        <dbReference type="ChEBI" id="CHEBI:30616"/>
    </ligand>
</feature>
<dbReference type="AlphaFoldDB" id="A0A7W1XS69"/>
<protein>
    <recommendedName>
        <fullName evidence="9">ATP-dependent dethiobiotin synthetase BioD</fullName>
        <ecNumber evidence="9">6.3.3.3</ecNumber>
    </recommendedName>
    <alternativeName>
        <fullName evidence="9">DTB synthetase</fullName>
        <shortName evidence="9">DTBS</shortName>
    </alternativeName>
    <alternativeName>
        <fullName evidence="9">Dethiobiotin synthase</fullName>
    </alternativeName>
</protein>
<evidence type="ECO:0000256" key="8">
    <source>
        <dbReference type="ARBA" id="ARBA00047386"/>
    </source>
</evidence>
<evidence type="ECO:0000256" key="3">
    <source>
        <dbReference type="ARBA" id="ARBA00022723"/>
    </source>
</evidence>
<comment type="subunit">
    <text evidence="9">Homodimer.</text>
</comment>
<comment type="cofactor">
    <cofactor evidence="9">
        <name>Mg(2+)</name>
        <dbReference type="ChEBI" id="CHEBI:18420"/>
    </cofactor>
</comment>
<evidence type="ECO:0000256" key="6">
    <source>
        <dbReference type="ARBA" id="ARBA00022840"/>
    </source>
</evidence>
<comment type="catalytic activity">
    <reaction evidence="8">
        <text>(7R,8S)-8-amino-7-(carboxyamino)nonanoate + ATP = (4R,5S)-dethiobiotin + ADP + phosphate + H(+)</text>
        <dbReference type="Rhea" id="RHEA:63684"/>
        <dbReference type="ChEBI" id="CHEBI:15378"/>
        <dbReference type="ChEBI" id="CHEBI:30616"/>
        <dbReference type="ChEBI" id="CHEBI:43474"/>
        <dbReference type="ChEBI" id="CHEBI:149470"/>
        <dbReference type="ChEBI" id="CHEBI:149473"/>
        <dbReference type="ChEBI" id="CHEBI:456216"/>
    </reaction>
</comment>
<feature type="binding site" evidence="9">
    <location>
        <position position="42"/>
    </location>
    <ligand>
        <name>substrate</name>
    </ligand>
</feature>
<comment type="caution">
    <text evidence="9">Lacks conserved residue(s) required for the propagation of feature annotation.</text>
</comment>
<evidence type="ECO:0000256" key="9">
    <source>
        <dbReference type="HAMAP-Rule" id="MF_00336"/>
    </source>
</evidence>
<dbReference type="PIRSF" id="PIRSF006755">
    <property type="entry name" value="DTB_synth"/>
    <property type="match status" value="1"/>
</dbReference>
<evidence type="ECO:0000256" key="7">
    <source>
        <dbReference type="ARBA" id="ARBA00022842"/>
    </source>
</evidence>
<dbReference type="GO" id="GO:0000287">
    <property type="term" value="F:magnesium ion binding"/>
    <property type="evidence" value="ECO:0007669"/>
    <property type="project" value="UniProtKB-UniRule"/>
</dbReference>
<feature type="binding site" evidence="9">
    <location>
        <position position="52"/>
    </location>
    <ligand>
        <name>Mg(2+)</name>
        <dbReference type="ChEBI" id="CHEBI:18420"/>
    </ligand>
</feature>
<dbReference type="NCBIfam" id="TIGR00347">
    <property type="entry name" value="bioD"/>
    <property type="match status" value="1"/>
</dbReference>
<evidence type="ECO:0000313" key="10">
    <source>
        <dbReference type="EMBL" id="MBA4602175.1"/>
    </source>
</evidence>
<comment type="caution">
    <text evidence="10">The sequence shown here is derived from an EMBL/GenBank/DDBJ whole genome shotgun (WGS) entry which is preliminary data.</text>
</comment>
<feature type="binding site" evidence="9">
    <location>
        <position position="17"/>
    </location>
    <ligand>
        <name>Mg(2+)</name>
        <dbReference type="ChEBI" id="CHEBI:18420"/>
    </ligand>
</feature>
<comment type="catalytic activity">
    <reaction evidence="9">
        <text>(7R,8S)-7,8-diammoniononanoate + CO2 + ATP = (4R,5S)-dethiobiotin + ADP + phosphate + 3 H(+)</text>
        <dbReference type="Rhea" id="RHEA:15805"/>
        <dbReference type="ChEBI" id="CHEBI:15378"/>
        <dbReference type="ChEBI" id="CHEBI:16526"/>
        <dbReference type="ChEBI" id="CHEBI:30616"/>
        <dbReference type="ChEBI" id="CHEBI:43474"/>
        <dbReference type="ChEBI" id="CHEBI:149469"/>
        <dbReference type="ChEBI" id="CHEBI:149473"/>
        <dbReference type="ChEBI" id="CHEBI:456216"/>
        <dbReference type="EC" id="6.3.3.3"/>
    </reaction>
</comment>
<dbReference type="RefSeq" id="WP_181739414.1">
    <property type="nucleotide sequence ID" value="NZ_JACEOL010000025.1"/>
</dbReference>
<feature type="binding site" evidence="9">
    <location>
        <begin position="13"/>
        <end position="18"/>
    </location>
    <ligand>
        <name>ATP</name>
        <dbReference type="ChEBI" id="CHEBI:30616"/>
    </ligand>
</feature>
<keyword evidence="7 9" id="KW-0460">Magnesium</keyword>
<dbReference type="UniPathway" id="UPA00078">
    <property type="reaction ID" value="UER00161"/>
</dbReference>
<feature type="binding site" evidence="9">
    <location>
        <begin position="113"/>
        <end position="116"/>
    </location>
    <ligand>
        <name>ATP</name>
        <dbReference type="ChEBI" id="CHEBI:30616"/>
    </ligand>
</feature>
<keyword evidence="2 9" id="KW-0436">Ligase</keyword>
<dbReference type="SUPFAM" id="SSF52540">
    <property type="entry name" value="P-loop containing nucleoside triphosphate hydrolases"/>
    <property type="match status" value="1"/>
</dbReference>
<keyword evidence="4 9" id="KW-0547">Nucleotide-binding</keyword>
<accession>A0A7W1XS69</accession>
<dbReference type="EC" id="6.3.3.3" evidence="9"/>
<dbReference type="PANTHER" id="PTHR43210">
    <property type="entry name" value="DETHIOBIOTIN SYNTHETASE"/>
    <property type="match status" value="1"/>
</dbReference>
<dbReference type="GO" id="GO:0009102">
    <property type="term" value="P:biotin biosynthetic process"/>
    <property type="evidence" value="ECO:0007669"/>
    <property type="project" value="UniProtKB-UniRule"/>
</dbReference>
<gene>
    <name evidence="9 10" type="primary">bioD</name>
    <name evidence="10" type="ORF">H2C83_07570</name>
</gene>
<comment type="subcellular location">
    <subcellularLocation>
        <location evidence="9">Cytoplasm</location>
    </subcellularLocation>
</comment>
<organism evidence="10 11">
    <name type="scientific">Thermoactinomyces mirandus</name>
    <dbReference type="NCBI Taxonomy" id="2756294"/>
    <lineage>
        <taxon>Bacteria</taxon>
        <taxon>Bacillati</taxon>
        <taxon>Bacillota</taxon>
        <taxon>Bacilli</taxon>
        <taxon>Bacillales</taxon>
        <taxon>Thermoactinomycetaceae</taxon>
        <taxon>Thermoactinomyces</taxon>
    </lineage>
</organism>
<dbReference type="CDD" id="cd03109">
    <property type="entry name" value="DTBS"/>
    <property type="match status" value="1"/>
</dbReference>
<feature type="binding site" evidence="9">
    <location>
        <begin position="204"/>
        <end position="206"/>
    </location>
    <ligand>
        <name>ATP</name>
        <dbReference type="ChEBI" id="CHEBI:30616"/>
    </ligand>
</feature>
<keyword evidence="6 9" id="KW-0067">ATP-binding</keyword>
<evidence type="ECO:0000256" key="5">
    <source>
        <dbReference type="ARBA" id="ARBA00022756"/>
    </source>
</evidence>
<keyword evidence="5 9" id="KW-0093">Biotin biosynthesis</keyword>
<evidence type="ECO:0000256" key="2">
    <source>
        <dbReference type="ARBA" id="ARBA00022598"/>
    </source>
</evidence>
<feature type="binding site" evidence="9">
    <location>
        <position position="113"/>
    </location>
    <ligand>
        <name>Mg(2+)</name>
        <dbReference type="ChEBI" id="CHEBI:18420"/>
    </ligand>
</feature>
<sequence length="237" mass="25991">MGHGFFITATGTEVGKTVVTAGLAGLLKQMGYQTGVMKPVQSGHRLHDPESDGMRLKTWSGSRDPIEEIVSYHFLPPVAPGVAAIWEKREIRPEKILADLDRLKQRYDVVLVEGAGGWVVPLGEDWTVGDLAKQIGWPVLIVASPCLGTVNHTALTAMAIREAGCIPAGVILNGRTETRDDPSMKENRQWIEKLTGVPVWGTVPWLEEISGETVREAVSRYIDREMLVHYLKTGGLT</sequence>
<dbReference type="Proteomes" id="UP000538292">
    <property type="component" value="Unassembled WGS sequence"/>
</dbReference>
<dbReference type="GO" id="GO:0004141">
    <property type="term" value="F:dethiobiotin synthase activity"/>
    <property type="evidence" value="ECO:0007669"/>
    <property type="project" value="UniProtKB-UniRule"/>
</dbReference>
<dbReference type="Pfam" id="PF13500">
    <property type="entry name" value="AAA_26"/>
    <property type="match status" value="1"/>
</dbReference>
<dbReference type="GO" id="GO:0005829">
    <property type="term" value="C:cytosol"/>
    <property type="evidence" value="ECO:0007669"/>
    <property type="project" value="TreeGrafter"/>
</dbReference>
<evidence type="ECO:0000256" key="1">
    <source>
        <dbReference type="ARBA" id="ARBA00022490"/>
    </source>
</evidence>
<comment type="pathway">
    <text evidence="9">Cofactor biosynthesis; biotin biosynthesis; biotin from 7,8-diaminononanoate: step 1/2.</text>
</comment>
<comment type="function">
    <text evidence="9">Catalyzes a mechanistically unusual reaction, the ATP-dependent insertion of CO2 between the N7 and N8 nitrogen atoms of 7,8-diaminopelargonic acid (DAPA, also called 7,8-diammoniononanoate) to form a ureido ring.</text>
</comment>
<dbReference type="InterPro" id="IPR027417">
    <property type="entry name" value="P-loop_NTPase"/>
</dbReference>